<dbReference type="InterPro" id="IPR006202">
    <property type="entry name" value="Neur_chan_lig-bd"/>
</dbReference>
<keyword evidence="2 5" id="KW-0812">Transmembrane</keyword>
<dbReference type="CDD" id="cd18989">
    <property type="entry name" value="LGIC_ECD_cation"/>
    <property type="match status" value="1"/>
</dbReference>
<dbReference type="InterPro" id="IPR036719">
    <property type="entry name" value="Neuro-gated_channel_TM_sf"/>
</dbReference>
<dbReference type="AlphaFoldDB" id="K1RH50"/>
<gene>
    <name evidence="8" type="ORF">CGI_10015250</name>
</gene>
<dbReference type="InParanoid" id="K1RH50"/>
<evidence type="ECO:0000259" key="6">
    <source>
        <dbReference type="Pfam" id="PF02931"/>
    </source>
</evidence>
<keyword evidence="4 5" id="KW-0472">Membrane</keyword>
<dbReference type="InterPro" id="IPR018000">
    <property type="entry name" value="Neurotransmitter_ion_chnl_CS"/>
</dbReference>
<evidence type="ECO:0000256" key="2">
    <source>
        <dbReference type="ARBA" id="ARBA00022692"/>
    </source>
</evidence>
<feature type="transmembrane region" description="Helical" evidence="5">
    <location>
        <begin position="289"/>
        <end position="309"/>
    </location>
</feature>
<dbReference type="GO" id="GO:0016020">
    <property type="term" value="C:membrane"/>
    <property type="evidence" value="ECO:0007669"/>
    <property type="project" value="UniProtKB-SubCell"/>
</dbReference>
<dbReference type="InterPro" id="IPR006029">
    <property type="entry name" value="Neurotrans-gated_channel_TM"/>
</dbReference>
<feature type="transmembrane region" description="Helical" evidence="5">
    <location>
        <begin position="256"/>
        <end position="277"/>
    </location>
</feature>
<evidence type="ECO:0000256" key="3">
    <source>
        <dbReference type="ARBA" id="ARBA00022989"/>
    </source>
</evidence>
<dbReference type="Pfam" id="PF02932">
    <property type="entry name" value="Neur_chan_memb"/>
    <property type="match status" value="1"/>
</dbReference>
<dbReference type="PRINTS" id="PR00252">
    <property type="entry name" value="NRIONCHANNEL"/>
</dbReference>
<organism evidence="8">
    <name type="scientific">Magallana gigas</name>
    <name type="common">Pacific oyster</name>
    <name type="synonym">Crassostrea gigas</name>
    <dbReference type="NCBI Taxonomy" id="29159"/>
    <lineage>
        <taxon>Eukaryota</taxon>
        <taxon>Metazoa</taxon>
        <taxon>Spiralia</taxon>
        <taxon>Lophotrochozoa</taxon>
        <taxon>Mollusca</taxon>
        <taxon>Bivalvia</taxon>
        <taxon>Autobranchia</taxon>
        <taxon>Pteriomorphia</taxon>
        <taxon>Ostreida</taxon>
        <taxon>Ostreoidea</taxon>
        <taxon>Ostreidae</taxon>
        <taxon>Magallana</taxon>
    </lineage>
</organism>
<comment type="subcellular location">
    <subcellularLocation>
        <location evidence="1">Membrane</location>
        <topology evidence="1">Multi-pass membrane protein</topology>
    </subcellularLocation>
</comment>
<dbReference type="HOGENOM" id="CLU_018074_0_1_1"/>
<feature type="domain" description="Neurotransmitter-gated ion-channel ligand-binding" evidence="6">
    <location>
        <begin position="23"/>
        <end position="222"/>
    </location>
</feature>
<dbReference type="SUPFAM" id="SSF63712">
    <property type="entry name" value="Nicotinic receptor ligand binding domain-like"/>
    <property type="match status" value="1"/>
</dbReference>
<evidence type="ECO:0000256" key="1">
    <source>
        <dbReference type="ARBA" id="ARBA00004141"/>
    </source>
</evidence>
<keyword evidence="5" id="KW-0407">Ion channel</keyword>
<dbReference type="InterPro" id="IPR006201">
    <property type="entry name" value="Neur_channel"/>
</dbReference>
<dbReference type="Gene3D" id="2.70.170.10">
    <property type="entry name" value="Neurotransmitter-gated ion-channel ligand-binding domain"/>
    <property type="match status" value="1"/>
</dbReference>
<dbReference type="GO" id="GO:0005230">
    <property type="term" value="F:extracellular ligand-gated monoatomic ion channel activity"/>
    <property type="evidence" value="ECO:0007669"/>
    <property type="project" value="InterPro"/>
</dbReference>
<keyword evidence="5" id="KW-0406">Ion transport</keyword>
<dbReference type="CDD" id="cd19051">
    <property type="entry name" value="LGIC_TM_cation"/>
    <property type="match status" value="1"/>
</dbReference>
<keyword evidence="5" id="KW-0813">Transport</keyword>
<evidence type="ECO:0000313" key="8">
    <source>
        <dbReference type="EMBL" id="EKC33461.1"/>
    </source>
</evidence>
<name>K1RH50_MAGGI</name>
<accession>K1RH50</accession>
<dbReference type="Pfam" id="PF02931">
    <property type="entry name" value="Neur_chan_LBD"/>
    <property type="match status" value="1"/>
</dbReference>
<dbReference type="SUPFAM" id="SSF90112">
    <property type="entry name" value="Neurotransmitter-gated ion-channel transmembrane pore"/>
    <property type="match status" value="1"/>
</dbReference>
<keyword evidence="8" id="KW-0675">Receptor</keyword>
<evidence type="ECO:0000256" key="4">
    <source>
        <dbReference type="ARBA" id="ARBA00023136"/>
    </source>
</evidence>
<dbReference type="Gene3D" id="1.20.58.390">
    <property type="entry name" value="Neurotransmitter-gated ion-channel transmembrane domain"/>
    <property type="match status" value="1"/>
</dbReference>
<dbReference type="PANTHER" id="PTHR18945">
    <property type="entry name" value="NEUROTRANSMITTER GATED ION CHANNEL"/>
    <property type="match status" value="1"/>
</dbReference>
<evidence type="ECO:0000259" key="7">
    <source>
        <dbReference type="Pfam" id="PF02932"/>
    </source>
</evidence>
<feature type="transmembrane region" description="Helical" evidence="5">
    <location>
        <begin position="383"/>
        <end position="405"/>
    </location>
</feature>
<sequence length="407" mass="46776">MAACLLLLLCDCVSAQTGKDVSNLYDYLFSTLNYNKEIRPAIYQNISTQVEVDLLLSGLHHIDETRQQMTSVGVLTVRWKDEFLTWDPSLFGGANFIDVPQGKIWKPDLQVRNGFADFSQMGGDFMFLKIYHTGEVVWFLHKVFHTKCKMNVTFFPFDRQNCSLQIISWSNDVSSVNITGGGDGFRIDADLHHGHWKISTYSFSAFMDLNDSVISFSITLDRKPKIYILNILIPVCFLVVLSLLTFLLPNDCGEKVSYSITVLLSMSIFLTVVASMLPTNSDSISYLEIYIIAVLSVGVLIIVLSTASLRLHYRTDKRKIPDWVQRLTRLSWTLRCQHIDGYNAQYNYRTKTREHFDDKQERKEPQKSDIVVRWTDVTSALDFYMFWLFLTAITALSLAVTWLYFSQ</sequence>
<keyword evidence="3 5" id="KW-1133">Transmembrane helix</keyword>
<feature type="transmembrane region" description="Helical" evidence="5">
    <location>
        <begin position="226"/>
        <end position="249"/>
    </location>
</feature>
<dbReference type="PROSITE" id="PS00236">
    <property type="entry name" value="NEUROTR_ION_CHANNEL"/>
    <property type="match status" value="1"/>
</dbReference>
<dbReference type="FunFam" id="2.70.170.10:FF:000028">
    <property type="entry name" value="AcetylCholine Receptor"/>
    <property type="match status" value="1"/>
</dbReference>
<dbReference type="GO" id="GO:0004888">
    <property type="term" value="F:transmembrane signaling receptor activity"/>
    <property type="evidence" value="ECO:0007669"/>
    <property type="project" value="InterPro"/>
</dbReference>
<protein>
    <submittedName>
        <fullName evidence="8">Neuronal acetylcholine receptor subunit alpha-3</fullName>
    </submittedName>
</protein>
<dbReference type="EMBL" id="JH816757">
    <property type="protein sequence ID" value="EKC33461.1"/>
    <property type="molecule type" value="Genomic_DNA"/>
</dbReference>
<dbReference type="InterPro" id="IPR038050">
    <property type="entry name" value="Neuro_actylchol_rec"/>
</dbReference>
<feature type="domain" description="Neurotransmitter-gated ion-channel transmembrane" evidence="7">
    <location>
        <begin position="231"/>
        <end position="328"/>
    </location>
</feature>
<evidence type="ECO:0000256" key="5">
    <source>
        <dbReference type="RuleBase" id="RU000687"/>
    </source>
</evidence>
<comment type="similarity">
    <text evidence="5">Belongs to the ligand-gated ion channel (TC 1.A.9) family.</text>
</comment>
<reference evidence="8" key="1">
    <citation type="journal article" date="2012" name="Nature">
        <title>The oyster genome reveals stress adaptation and complexity of shell formation.</title>
        <authorList>
            <person name="Zhang G."/>
            <person name="Fang X."/>
            <person name="Guo X."/>
            <person name="Li L."/>
            <person name="Luo R."/>
            <person name="Xu F."/>
            <person name="Yang P."/>
            <person name="Zhang L."/>
            <person name="Wang X."/>
            <person name="Qi H."/>
            <person name="Xiong Z."/>
            <person name="Que H."/>
            <person name="Xie Y."/>
            <person name="Holland P.W."/>
            <person name="Paps J."/>
            <person name="Zhu Y."/>
            <person name="Wu F."/>
            <person name="Chen Y."/>
            <person name="Wang J."/>
            <person name="Peng C."/>
            <person name="Meng J."/>
            <person name="Yang L."/>
            <person name="Liu J."/>
            <person name="Wen B."/>
            <person name="Zhang N."/>
            <person name="Huang Z."/>
            <person name="Zhu Q."/>
            <person name="Feng Y."/>
            <person name="Mount A."/>
            <person name="Hedgecock D."/>
            <person name="Xu Z."/>
            <person name="Liu Y."/>
            <person name="Domazet-Loso T."/>
            <person name="Du Y."/>
            <person name="Sun X."/>
            <person name="Zhang S."/>
            <person name="Liu B."/>
            <person name="Cheng P."/>
            <person name="Jiang X."/>
            <person name="Li J."/>
            <person name="Fan D."/>
            <person name="Wang W."/>
            <person name="Fu W."/>
            <person name="Wang T."/>
            <person name="Wang B."/>
            <person name="Zhang J."/>
            <person name="Peng Z."/>
            <person name="Li Y."/>
            <person name="Li N."/>
            <person name="Wang J."/>
            <person name="Chen M."/>
            <person name="He Y."/>
            <person name="Tan F."/>
            <person name="Song X."/>
            <person name="Zheng Q."/>
            <person name="Huang R."/>
            <person name="Yang H."/>
            <person name="Du X."/>
            <person name="Chen L."/>
            <person name="Yang M."/>
            <person name="Gaffney P.M."/>
            <person name="Wang S."/>
            <person name="Luo L."/>
            <person name="She Z."/>
            <person name="Ming Y."/>
            <person name="Huang W."/>
            <person name="Zhang S."/>
            <person name="Huang B."/>
            <person name="Zhang Y."/>
            <person name="Qu T."/>
            <person name="Ni P."/>
            <person name="Miao G."/>
            <person name="Wang J."/>
            <person name="Wang Q."/>
            <person name="Steinberg C.E."/>
            <person name="Wang H."/>
            <person name="Li N."/>
            <person name="Qian L."/>
            <person name="Zhang G."/>
            <person name="Li Y."/>
            <person name="Yang H."/>
            <person name="Liu X."/>
            <person name="Wang J."/>
            <person name="Yin Y."/>
            <person name="Wang J."/>
        </authorList>
    </citation>
    <scope>NUCLEOTIDE SEQUENCE [LARGE SCALE GENOMIC DNA]</scope>
    <source>
        <strain evidence="8">05x7-T-G4-1.051#20</strain>
    </source>
</reference>
<proteinExistence type="inferred from homology"/>
<dbReference type="InterPro" id="IPR036734">
    <property type="entry name" value="Neur_chan_lig-bd_sf"/>
</dbReference>